<dbReference type="eggNOG" id="COG2214">
    <property type="taxonomic scope" value="Bacteria"/>
</dbReference>
<evidence type="ECO:0000256" key="2">
    <source>
        <dbReference type="ARBA" id="ARBA00022803"/>
    </source>
</evidence>
<dbReference type="EMBL" id="CP003947">
    <property type="protein sequence ID" value="AFZ52413.1"/>
    <property type="molecule type" value="Genomic_DNA"/>
</dbReference>
<dbReference type="KEGG" id="can:Cyan10605_0263"/>
<keyword evidence="1" id="KW-0677">Repeat</keyword>
<dbReference type="InterPro" id="IPR011990">
    <property type="entry name" value="TPR-like_helical_dom_sf"/>
</dbReference>
<dbReference type="Proteomes" id="UP000010480">
    <property type="component" value="Chromosome"/>
</dbReference>
<dbReference type="HOGENOM" id="CLU_923530_0_0_3"/>
<dbReference type="PANTHER" id="PTHR45188">
    <property type="entry name" value="DNAJ PROTEIN P58IPK HOMOLOG"/>
    <property type="match status" value="1"/>
</dbReference>
<dbReference type="PROSITE" id="PS50076">
    <property type="entry name" value="DNAJ_2"/>
    <property type="match status" value="1"/>
</dbReference>
<feature type="region of interest" description="Disordered" evidence="3">
    <location>
        <begin position="278"/>
        <end position="336"/>
    </location>
</feature>
<dbReference type="Gene3D" id="1.10.287.110">
    <property type="entry name" value="DnaJ domain"/>
    <property type="match status" value="1"/>
</dbReference>
<evidence type="ECO:0000256" key="3">
    <source>
        <dbReference type="SAM" id="MobiDB-lite"/>
    </source>
</evidence>
<name>K9Z1Z5_CYAAP</name>
<evidence type="ECO:0000256" key="1">
    <source>
        <dbReference type="ARBA" id="ARBA00022737"/>
    </source>
</evidence>
<sequence length="336" mass="37633">MLISDLKGGLFKYEVKDYYAILGLPISASPKDIRLRYLKLAYQLHPDTNQAETRENREKASTILSKLVNPAYENLYKDKLRKECQLIFSEISMRLAPMAKEMTLSGEIPKKLLREEANFNKMYQDLIETLAKEQYQDLSKLAVKIGLLSELNMIYLVRQKQGELGKVMGGASSNVEPKIAVSEPIITAAPEQSGNTGVSQQVEEKEEKVPVSRLEKLISSAKNHIEQFNPDAALFDLREAVKIDANSAVAHAMLGSVYLLQNNLPYGRIHINKAVGIDSNNPTVKKAQEELKQKEKKSSTGKTDGKKTESKGSDKEKSKDKKGKKEPPKIFGIPLW</sequence>
<keyword evidence="6" id="KW-1185">Reference proteome</keyword>
<reference evidence="6" key="1">
    <citation type="journal article" date="2013" name="Proc. Natl. Acad. Sci. U.S.A.">
        <title>Improving the coverage of the cyanobacterial phylum using diversity-driven genome sequencing.</title>
        <authorList>
            <person name="Shih P.M."/>
            <person name="Wu D."/>
            <person name="Latifi A."/>
            <person name="Axen S.D."/>
            <person name="Fewer D.P."/>
            <person name="Talla E."/>
            <person name="Calteau A."/>
            <person name="Cai F."/>
            <person name="Tandeau de Marsac N."/>
            <person name="Rippka R."/>
            <person name="Herdman M."/>
            <person name="Sivonen K."/>
            <person name="Coursin T."/>
            <person name="Laurent T."/>
            <person name="Goodwin L."/>
            <person name="Nolan M."/>
            <person name="Davenport K.W."/>
            <person name="Han C.S."/>
            <person name="Rubin E.M."/>
            <person name="Eisen J.A."/>
            <person name="Woyke T."/>
            <person name="Gugger M."/>
            <person name="Kerfeld C.A."/>
        </authorList>
    </citation>
    <scope>NUCLEOTIDE SEQUENCE [LARGE SCALE GENOMIC DNA]</scope>
    <source>
        <strain evidence="6">PCC 10605</strain>
    </source>
</reference>
<evidence type="ECO:0000313" key="6">
    <source>
        <dbReference type="Proteomes" id="UP000010480"/>
    </source>
</evidence>
<dbReference type="SUPFAM" id="SSF46565">
    <property type="entry name" value="Chaperone J-domain"/>
    <property type="match status" value="1"/>
</dbReference>
<proteinExistence type="predicted"/>
<dbReference type="OrthoDB" id="494812at2"/>
<organism evidence="5 6">
    <name type="scientific">Cyanobacterium aponinum (strain PCC 10605)</name>
    <dbReference type="NCBI Taxonomy" id="755178"/>
    <lineage>
        <taxon>Bacteria</taxon>
        <taxon>Bacillati</taxon>
        <taxon>Cyanobacteriota</taxon>
        <taxon>Cyanophyceae</taxon>
        <taxon>Oscillatoriophycideae</taxon>
        <taxon>Chroococcales</taxon>
        <taxon>Geminocystaceae</taxon>
        <taxon>Cyanobacterium</taxon>
    </lineage>
</organism>
<dbReference type="STRING" id="755178.Cyan10605_0263"/>
<evidence type="ECO:0000313" key="5">
    <source>
        <dbReference type="EMBL" id="AFZ52413.1"/>
    </source>
</evidence>
<dbReference type="Gene3D" id="1.25.40.10">
    <property type="entry name" value="Tetratricopeptide repeat domain"/>
    <property type="match status" value="1"/>
</dbReference>
<dbReference type="SMART" id="SM00271">
    <property type="entry name" value="DnaJ"/>
    <property type="match status" value="1"/>
</dbReference>
<dbReference type="CDD" id="cd06257">
    <property type="entry name" value="DnaJ"/>
    <property type="match status" value="1"/>
</dbReference>
<dbReference type="PANTHER" id="PTHR45188:SF2">
    <property type="entry name" value="DNAJ HOMOLOG SUBFAMILY C MEMBER 7"/>
    <property type="match status" value="1"/>
</dbReference>
<dbReference type="SUPFAM" id="SSF48452">
    <property type="entry name" value="TPR-like"/>
    <property type="match status" value="1"/>
</dbReference>
<dbReference type="Pfam" id="PF00226">
    <property type="entry name" value="DnaJ"/>
    <property type="match status" value="1"/>
</dbReference>
<evidence type="ECO:0000259" key="4">
    <source>
        <dbReference type="PROSITE" id="PS50076"/>
    </source>
</evidence>
<keyword evidence="5" id="KW-0346">Stress response</keyword>
<gene>
    <name evidence="5" type="ordered locus">Cyan10605_0263</name>
</gene>
<dbReference type="RefSeq" id="WP_015218145.1">
    <property type="nucleotide sequence ID" value="NC_019776.1"/>
</dbReference>
<keyword evidence="2" id="KW-0802">TPR repeat</keyword>
<accession>K9Z1Z5</accession>
<feature type="domain" description="J" evidence="4">
    <location>
        <begin position="17"/>
        <end position="92"/>
    </location>
</feature>
<dbReference type="InterPro" id="IPR001623">
    <property type="entry name" value="DnaJ_domain"/>
</dbReference>
<dbReference type="InterPro" id="IPR036869">
    <property type="entry name" value="J_dom_sf"/>
</dbReference>
<protein>
    <submittedName>
        <fullName evidence="5">Heat shock protein DnaJ domain protein</fullName>
    </submittedName>
</protein>
<dbReference type="AlphaFoldDB" id="K9Z1Z5"/>
<feature type="compositionally biased region" description="Basic and acidic residues" evidence="3">
    <location>
        <begin position="286"/>
        <end position="328"/>
    </location>
</feature>